<dbReference type="Gene3D" id="1.10.167.10">
    <property type="entry name" value="Regulator of G-protein Signalling 4, domain 2"/>
    <property type="match status" value="1"/>
</dbReference>
<dbReference type="InterPro" id="IPR036305">
    <property type="entry name" value="RGS_sf"/>
</dbReference>
<organism evidence="6 7">
    <name type="scientific">Tilletia horrida</name>
    <dbReference type="NCBI Taxonomy" id="155126"/>
    <lineage>
        <taxon>Eukaryota</taxon>
        <taxon>Fungi</taxon>
        <taxon>Dikarya</taxon>
        <taxon>Basidiomycota</taxon>
        <taxon>Ustilaginomycotina</taxon>
        <taxon>Exobasidiomycetes</taxon>
        <taxon>Tilletiales</taxon>
        <taxon>Tilletiaceae</taxon>
        <taxon>Tilletia</taxon>
    </lineage>
</organism>
<dbReference type="Pfam" id="PF13426">
    <property type="entry name" value="PAS_9"/>
    <property type="match status" value="1"/>
</dbReference>
<dbReference type="SUPFAM" id="SSF48097">
    <property type="entry name" value="Regulator of G-protein signaling, RGS"/>
    <property type="match status" value="1"/>
</dbReference>
<dbReference type="Gene3D" id="3.30.450.20">
    <property type="entry name" value="PAS domain"/>
    <property type="match status" value="1"/>
</dbReference>
<name>A0AAN6JXH7_9BASI</name>
<proteinExistence type="predicted"/>
<evidence type="ECO:0000313" key="6">
    <source>
        <dbReference type="EMBL" id="KAK0549781.1"/>
    </source>
</evidence>
<dbReference type="SUPFAM" id="SSF55785">
    <property type="entry name" value="PYP-like sensor domain (PAS domain)"/>
    <property type="match status" value="1"/>
</dbReference>
<evidence type="ECO:0000256" key="3">
    <source>
        <dbReference type="ARBA" id="ARBA00022991"/>
    </source>
</evidence>
<feature type="compositionally biased region" description="Polar residues" evidence="4">
    <location>
        <begin position="222"/>
        <end position="235"/>
    </location>
</feature>
<evidence type="ECO:0000256" key="2">
    <source>
        <dbReference type="ARBA" id="ARBA00022643"/>
    </source>
</evidence>
<evidence type="ECO:0000313" key="7">
    <source>
        <dbReference type="Proteomes" id="UP001176517"/>
    </source>
</evidence>
<keyword evidence="2" id="KW-0288">FMN</keyword>
<feature type="compositionally biased region" description="Polar residues" evidence="4">
    <location>
        <begin position="85"/>
        <end position="95"/>
    </location>
</feature>
<comment type="caution">
    <text evidence="6">The sequence shown here is derived from an EMBL/GenBank/DDBJ whole genome shotgun (WGS) entry which is preliminary data.</text>
</comment>
<dbReference type="GO" id="GO:0005634">
    <property type="term" value="C:nucleus"/>
    <property type="evidence" value="ECO:0007669"/>
    <property type="project" value="TreeGrafter"/>
</dbReference>
<protein>
    <recommendedName>
        <fullName evidence="5">RGS domain-containing protein</fullName>
    </recommendedName>
</protein>
<feature type="region of interest" description="Disordered" evidence="4">
    <location>
        <begin position="624"/>
        <end position="735"/>
    </location>
</feature>
<keyword evidence="3" id="KW-0157">Chromophore</keyword>
<gene>
    <name evidence="6" type="ORF">OC846_003937</name>
</gene>
<evidence type="ECO:0000259" key="5">
    <source>
        <dbReference type="PROSITE" id="PS50132"/>
    </source>
</evidence>
<dbReference type="Proteomes" id="UP001176517">
    <property type="component" value="Unassembled WGS sequence"/>
</dbReference>
<dbReference type="PANTHER" id="PTHR47429:SF2">
    <property type="entry name" value="PROTEIN TWIN LOV 1"/>
    <property type="match status" value="1"/>
</dbReference>
<dbReference type="Pfam" id="PF00615">
    <property type="entry name" value="RGS"/>
    <property type="match status" value="1"/>
</dbReference>
<evidence type="ECO:0000256" key="4">
    <source>
        <dbReference type="SAM" id="MobiDB-lite"/>
    </source>
</evidence>
<evidence type="ECO:0000256" key="1">
    <source>
        <dbReference type="ARBA" id="ARBA00022630"/>
    </source>
</evidence>
<keyword evidence="1" id="KW-0285">Flavoprotein</keyword>
<feature type="domain" description="RGS" evidence="5">
    <location>
        <begin position="347"/>
        <end position="460"/>
    </location>
</feature>
<accession>A0AAN6JXH7</accession>
<feature type="region of interest" description="Disordered" evidence="4">
    <location>
        <begin position="1"/>
        <end position="235"/>
    </location>
</feature>
<feature type="compositionally biased region" description="Polar residues" evidence="4">
    <location>
        <begin position="40"/>
        <end position="52"/>
    </location>
</feature>
<dbReference type="PROSITE" id="PS50132">
    <property type="entry name" value="RGS"/>
    <property type="match status" value="1"/>
</dbReference>
<dbReference type="InterPro" id="IPR044926">
    <property type="entry name" value="RGS_subdomain_2"/>
</dbReference>
<feature type="compositionally biased region" description="Acidic residues" evidence="4">
    <location>
        <begin position="139"/>
        <end position="161"/>
    </location>
</feature>
<sequence length="861" mass="95209">MPTESALISRLPMPPDSNVRSSLAATPPPTDPLPAPPLTNTAHHSIHQSPQRSDLLRTAAANNTGKDKDDRSNNFLTSRFRKNSTDTFGNTSASPPLQRHLHDRTPPLVSTRTSSRWHDPRKVSLATQSMNGNNKGGDGDDDDDDDDVSSIFDDDEIDDQTAQDHSRQRIMAPTPPEPDSRPEVDFRTPPPMESARIRNTSSNQTQTRRLINKPSLEDNIKVRSSTLPHTGSRTQKGGLRLAVGLNIKAEQHDSSPYNNFNVQSQQEPDYAHSASDFYRRSAGPKTDLRQWQPPTVMPQTYKTSQLLPITNLPDWSTLRGSDPTAYPISHVQRDVEYSMMRLLSPAVFEQFMNDPLGRHRFREYLKATGDGNAQTLDFMLDLRQHMRAISDLKNASEAIHDVYVAEDSEDHIELPRDLNRDLLGSLRSAFTIEDQLSGVHSHLVQTLFNSAFQHFIRASITEQSRVRLGAFGEGENDGLGAAFVITNPRLRDHPIVLVSDEFCQLSGYPREAILQRNCRFLQGPSTSPAAVQRIRDALNAGMPSVELLLNYKRSGEPFFNLLTILPLRDVRGSVQYFVGGQVSVTGSLKNRGLSFLLGGDKSSEHLPDPSTTMLNGVEASPTLLRHYSPQDGGGEPNPDEDPWQLADRGSIRRGGGRAAGSQASDYDGPTAAGSAGNLTQLPSGGIEHRSRPAGNGFMKRFRRSKSSKATSSPASQLLGKTVETEGPRTGGTLDDHVEDFVGTYSKLALVRREKREVLFVTPTLLEFFDLPTNTHQQVYDSPLLHTDVLSLICGQDRNETKRIRVAVQNAIRHGQSLKIPVDIRQPSRGIFGSSQVLKSSVLHVAPLRGEFSINKPKWACE</sequence>
<feature type="compositionally biased region" description="Polar residues" evidence="4">
    <location>
        <begin position="197"/>
        <end position="209"/>
    </location>
</feature>
<keyword evidence="7" id="KW-1185">Reference proteome</keyword>
<dbReference type="InterPro" id="IPR016137">
    <property type="entry name" value="RGS"/>
</dbReference>
<reference evidence="6" key="1">
    <citation type="journal article" date="2023" name="PhytoFront">
        <title>Draft Genome Resources of Seven Strains of Tilletia horrida, Causal Agent of Kernel Smut of Rice.</title>
        <authorList>
            <person name="Khanal S."/>
            <person name="Antony Babu S."/>
            <person name="Zhou X.G."/>
        </authorList>
    </citation>
    <scope>NUCLEOTIDE SEQUENCE</scope>
    <source>
        <strain evidence="6">TX6</strain>
    </source>
</reference>
<dbReference type="InterPro" id="IPR000014">
    <property type="entry name" value="PAS"/>
</dbReference>
<feature type="compositionally biased region" description="Pro residues" evidence="4">
    <location>
        <begin position="26"/>
        <end position="37"/>
    </location>
</feature>
<dbReference type="PANTHER" id="PTHR47429">
    <property type="entry name" value="PROTEIN TWIN LOV 1"/>
    <property type="match status" value="1"/>
</dbReference>
<dbReference type="CDD" id="cd00130">
    <property type="entry name" value="PAS"/>
    <property type="match status" value="1"/>
</dbReference>
<dbReference type="AlphaFoldDB" id="A0AAN6JXH7"/>
<dbReference type="EMBL" id="JAPDMZ010000105">
    <property type="protein sequence ID" value="KAK0549781.1"/>
    <property type="molecule type" value="Genomic_DNA"/>
</dbReference>
<dbReference type="InterPro" id="IPR035965">
    <property type="entry name" value="PAS-like_dom_sf"/>
</dbReference>